<feature type="compositionally biased region" description="Polar residues" evidence="1">
    <location>
        <begin position="157"/>
        <end position="182"/>
    </location>
</feature>
<protein>
    <submittedName>
        <fullName evidence="2">Uncharacterized protein</fullName>
    </submittedName>
</protein>
<evidence type="ECO:0000256" key="1">
    <source>
        <dbReference type="SAM" id="MobiDB-lite"/>
    </source>
</evidence>
<dbReference type="EMBL" id="KV417528">
    <property type="protein sequence ID" value="KZP24174.1"/>
    <property type="molecule type" value="Genomic_DNA"/>
</dbReference>
<feature type="region of interest" description="Disordered" evidence="1">
    <location>
        <begin position="84"/>
        <end position="235"/>
    </location>
</feature>
<feature type="compositionally biased region" description="Basic and acidic residues" evidence="1">
    <location>
        <begin position="188"/>
        <end position="208"/>
    </location>
</feature>
<accession>A0A166MP82</accession>
<dbReference type="AlphaFoldDB" id="A0A166MP82"/>
<feature type="compositionally biased region" description="Basic residues" evidence="1">
    <location>
        <begin position="209"/>
        <end position="218"/>
    </location>
</feature>
<name>A0A166MP82_9AGAM</name>
<feature type="compositionally biased region" description="Polar residues" evidence="1">
    <location>
        <begin position="84"/>
        <end position="101"/>
    </location>
</feature>
<evidence type="ECO:0000313" key="2">
    <source>
        <dbReference type="EMBL" id="KZP24174.1"/>
    </source>
</evidence>
<reference evidence="2" key="1">
    <citation type="journal article" date="2016" name="Mol. Biol. Evol.">
        <title>Comparative Genomics of Early-Diverging Mushroom-Forming Fungi Provides Insights into the Origins of Lignocellulose Decay Capabilities.</title>
        <authorList>
            <person name="Nagy L.G."/>
            <person name="Riley R."/>
            <person name="Tritt A."/>
            <person name="Adam C."/>
            <person name="Daum C."/>
            <person name="Floudas D."/>
            <person name="Sun H."/>
            <person name="Yadav J.S."/>
            <person name="Pangilinan J."/>
            <person name="Larsson K.H."/>
            <person name="Matsuura K."/>
            <person name="Barry K."/>
            <person name="Labutti K."/>
            <person name="Kuo R."/>
            <person name="Ohm R.A."/>
            <person name="Bhattacharya S.S."/>
            <person name="Shirouzu T."/>
            <person name="Yoshinaga Y."/>
            <person name="Martin F.M."/>
            <person name="Grigoriev I.V."/>
            <person name="Hibbett D.S."/>
        </authorList>
    </citation>
    <scope>NUCLEOTIDE SEQUENCE [LARGE SCALE GENOMIC DNA]</scope>
    <source>
        <strain evidence="2">CBS 109695</strain>
    </source>
</reference>
<sequence length="235" mass="25485">MVLEKPVPKNTQDHADARTSIPEHLLVVIATGDDAIVPTSCPVLPLAYTISPPLSLIGGTSPSIKDTLVGRQELTATVLEAKSNSTAAVKSTSDPASTAPENSARHESQASSAKSPTHEEPTSENGPKNAISPVDIESRQGNAVDTEDQGRRAKNSEIGQGKSNIQDGNNSSVEELTPKQQRLNAAKLKKENEEAERVKNETEAERVRKERKQAKRARKEAERIKNETEQTEIRK</sequence>
<organism evidence="2">
    <name type="scientific">Athelia psychrophila</name>
    <dbReference type="NCBI Taxonomy" id="1759441"/>
    <lineage>
        <taxon>Eukaryota</taxon>
        <taxon>Fungi</taxon>
        <taxon>Dikarya</taxon>
        <taxon>Basidiomycota</taxon>
        <taxon>Agaricomycotina</taxon>
        <taxon>Agaricomycetes</taxon>
        <taxon>Agaricomycetidae</taxon>
        <taxon>Atheliales</taxon>
        <taxon>Atheliaceae</taxon>
        <taxon>Athelia</taxon>
    </lineage>
</organism>
<feature type="compositionally biased region" description="Basic and acidic residues" evidence="1">
    <location>
        <begin position="219"/>
        <end position="235"/>
    </location>
</feature>
<gene>
    <name evidence="2" type="ORF">FIBSPDRAFT_1042456</name>
</gene>
<proteinExistence type="predicted"/>